<dbReference type="GO" id="GO:0015031">
    <property type="term" value="P:protein transport"/>
    <property type="evidence" value="ECO:0007669"/>
    <property type="project" value="UniProtKB-KW"/>
</dbReference>
<evidence type="ECO:0000256" key="3">
    <source>
        <dbReference type="ARBA" id="ARBA00022753"/>
    </source>
</evidence>
<dbReference type="PANTHER" id="PTHR20939:SF11">
    <property type="entry name" value="LD12265P"/>
    <property type="match status" value="1"/>
</dbReference>
<dbReference type="Proteomes" id="UP001154078">
    <property type="component" value="Chromosome 5"/>
</dbReference>
<keyword evidence="4" id="KW-0653">Protein transport</keyword>
<protein>
    <recommendedName>
        <fullName evidence="7">PX domain-containing protein</fullName>
    </recommendedName>
</protein>
<keyword evidence="3" id="KW-0967">Endosome</keyword>
<dbReference type="InterPro" id="IPR001683">
    <property type="entry name" value="PX_dom"/>
</dbReference>
<feature type="domain" description="PX" evidence="7">
    <location>
        <begin position="16"/>
        <end position="135"/>
    </location>
</feature>
<dbReference type="AlphaFoldDB" id="A0A9P0FJM6"/>
<keyword evidence="6" id="KW-0472">Membrane</keyword>
<keyword evidence="5" id="KW-0446">Lipid-binding</keyword>
<evidence type="ECO:0000256" key="1">
    <source>
        <dbReference type="ARBA" id="ARBA00004469"/>
    </source>
</evidence>
<organism evidence="8 9">
    <name type="scientific">Brassicogethes aeneus</name>
    <name type="common">Rape pollen beetle</name>
    <name type="synonym">Meligethes aeneus</name>
    <dbReference type="NCBI Taxonomy" id="1431903"/>
    <lineage>
        <taxon>Eukaryota</taxon>
        <taxon>Metazoa</taxon>
        <taxon>Ecdysozoa</taxon>
        <taxon>Arthropoda</taxon>
        <taxon>Hexapoda</taxon>
        <taxon>Insecta</taxon>
        <taxon>Pterygota</taxon>
        <taxon>Neoptera</taxon>
        <taxon>Endopterygota</taxon>
        <taxon>Coleoptera</taxon>
        <taxon>Polyphaga</taxon>
        <taxon>Cucujiformia</taxon>
        <taxon>Nitidulidae</taxon>
        <taxon>Meligethinae</taxon>
        <taxon>Brassicogethes</taxon>
    </lineage>
</organism>
<accession>A0A9P0FJM6</accession>
<evidence type="ECO:0000256" key="2">
    <source>
        <dbReference type="ARBA" id="ARBA00022448"/>
    </source>
</evidence>
<dbReference type="Gene3D" id="3.30.1520.10">
    <property type="entry name" value="Phox-like domain"/>
    <property type="match status" value="1"/>
</dbReference>
<dbReference type="PANTHER" id="PTHR20939">
    <property type="entry name" value="SORTING NEXIN 20, 21"/>
    <property type="match status" value="1"/>
</dbReference>
<keyword evidence="9" id="KW-1185">Reference proteome</keyword>
<proteinExistence type="predicted"/>
<dbReference type="SUPFAM" id="SSF64268">
    <property type="entry name" value="PX domain"/>
    <property type="match status" value="1"/>
</dbReference>
<evidence type="ECO:0000259" key="7">
    <source>
        <dbReference type="PROSITE" id="PS50195"/>
    </source>
</evidence>
<dbReference type="EMBL" id="OV121136">
    <property type="protein sequence ID" value="CAH0557737.1"/>
    <property type="molecule type" value="Genomic_DNA"/>
</dbReference>
<dbReference type="GO" id="GO:0031901">
    <property type="term" value="C:early endosome membrane"/>
    <property type="evidence" value="ECO:0007669"/>
    <property type="project" value="UniProtKB-SubCell"/>
</dbReference>
<dbReference type="PROSITE" id="PS50195">
    <property type="entry name" value="PX"/>
    <property type="match status" value="1"/>
</dbReference>
<dbReference type="Pfam" id="PF00787">
    <property type="entry name" value="PX"/>
    <property type="match status" value="1"/>
</dbReference>
<comment type="subcellular location">
    <subcellularLocation>
        <location evidence="1">Early endosome membrane</location>
        <topology evidence="1">Peripheral membrane protein</topology>
        <orientation evidence="1">Cytoplasmic side</orientation>
    </subcellularLocation>
</comment>
<dbReference type="OrthoDB" id="5975050at2759"/>
<gene>
    <name evidence="8" type="ORF">MELIAE_LOCUS8380</name>
</gene>
<evidence type="ECO:0000256" key="4">
    <source>
        <dbReference type="ARBA" id="ARBA00022927"/>
    </source>
</evidence>
<dbReference type="InterPro" id="IPR036871">
    <property type="entry name" value="PX_dom_sf"/>
</dbReference>
<evidence type="ECO:0000313" key="9">
    <source>
        <dbReference type="Proteomes" id="UP001154078"/>
    </source>
</evidence>
<evidence type="ECO:0000256" key="5">
    <source>
        <dbReference type="ARBA" id="ARBA00023121"/>
    </source>
</evidence>
<evidence type="ECO:0000256" key="6">
    <source>
        <dbReference type="ARBA" id="ARBA00023136"/>
    </source>
</evidence>
<reference evidence="8" key="1">
    <citation type="submission" date="2021-12" db="EMBL/GenBank/DDBJ databases">
        <authorList>
            <person name="King R."/>
        </authorList>
    </citation>
    <scope>NUCLEOTIDE SEQUENCE</scope>
</reference>
<keyword evidence="2" id="KW-0813">Transport</keyword>
<name>A0A9P0FJM6_BRAAE</name>
<evidence type="ECO:0000313" key="8">
    <source>
        <dbReference type="EMBL" id="CAH0557737.1"/>
    </source>
</evidence>
<dbReference type="InterPro" id="IPR039937">
    <property type="entry name" value="SNX20/SNX21"/>
</dbReference>
<dbReference type="GO" id="GO:1901981">
    <property type="term" value="F:phosphatidylinositol phosphate binding"/>
    <property type="evidence" value="ECO:0007669"/>
    <property type="project" value="TreeGrafter"/>
</dbReference>
<sequence>MAVLCSFQWEEYPVYGLRLQIMQAQTSGNQDEKKHVIYKIIARIISSKDDLKPVIFDRRYTQFSDLYYTLKKEHPHLMTFKYDFPSKKLFGNFSYDLVCERGVAFEEMMNHIIMETNLRNSKAMLEFLQDTELKKAKDCLSTANYSAAMPLLEQNFLLLNKIFTNRHPPVILALSRLFACCMEIPDMPNAFKYGSLAVNRFEWVCDTYLLELYIPLIHACIKVWNQFDKDDTYLKDQLLSLKRQGINVNQNLDLVAAIDVVEKKL</sequence>